<feature type="transmembrane region" description="Helical" evidence="6">
    <location>
        <begin position="154"/>
        <end position="176"/>
    </location>
</feature>
<feature type="transmembrane region" description="Helical" evidence="6">
    <location>
        <begin position="196"/>
        <end position="219"/>
    </location>
</feature>
<evidence type="ECO:0000313" key="8">
    <source>
        <dbReference type="Proteomes" id="UP000509222"/>
    </source>
</evidence>
<keyword evidence="2" id="KW-1003">Cell membrane</keyword>
<proteinExistence type="predicted"/>
<evidence type="ECO:0000256" key="5">
    <source>
        <dbReference type="ARBA" id="ARBA00023136"/>
    </source>
</evidence>
<dbReference type="PIRSF" id="PIRSF035875">
    <property type="entry name" value="RNase_BN"/>
    <property type="match status" value="1"/>
</dbReference>
<evidence type="ECO:0000256" key="1">
    <source>
        <dbReference type="ARBA" id="ARBA00004651"/>
    </source>
</evidence>
<feature type="transmembrane region" description="Helical" evidence="6">
    <location>
        <begin position="231"/>
        <end position="252"/>
    </location>
</feature>
<dbReference type="NCBIfam" id="TIGR00765">
    <property type="entry name" value="yihY_not_rbn"/>
    <property type="match status" value="1"/>
</dbReference>
<comment type="subcellular location">
    <subcellularLocation>
        <location evidence="1">Cell membrane</location>
        <topology evidence="1">Multi-pass membrane protein</topology>
    </subcellularLocation>
</comment>
<dbReference type="InterPro" id="IPR017039">
    <property type="entry name" value="Virul_fac_BrkB"/>
</dbReference>
<reference evidence="8" key="2">
    <citation type="submission" date="2020-06" db="EMBL/GenBank/DDBJ databases">
        <title>Isolation of Planomicrobium glaciei.</title>
        <authorList>
            <person name="Malisova L."/>
            <person name="Safrankova R."/>
            <person name="Jakubu V."/>
            <person name="Spanelova P."/>
        </authorList>
    </citation>
    <scope>NUCLEOTIDE SEQUENCE [LARGE SCALE GENOMIC DNA]</scope>
    <source>
        <strain evidence="8">NRL-ATB46093</strain>
    </source>
</reference>
<evidence type="ECO:0000256" key="2">
    <source>
        <dbReference type="ARBA" id="ARBA00022475"/>
    </source>
</evidence>
<dbReference type="PANTHER" id="PTHR30213">
    <property type="entry name" value="INNER MEMBRANE PROTEIN YHJD"/>
    <property type="match status" value="1"/>
</dbReference>
<evidence type="ECO:0000313" key="7">
    <source>
        <dbReference type="EMBL" id="QKX51315.1"/>
    </source>
</evidence>
<organism evidence="7 8">
    <name type="scientific">Planococcus glaciei</name>
    <dbReference type="NCBI Taxonomy" id="459472"/>
    <lineage>
        <taxon>Bacteria</taxon>
        <taxon>Bacillati</taxon>
        <taxon>Bacillota</taxon>
        <taxon>Bacilli</taxon>
        <taxon>Bacillales</taxon>
        <taxon>Caryophanaceae</taxon>
        <taxon>Planococcus</taxon>
    </lineage>
</organism>
<dbReference type="Proteomes" id="UP000509222">
    <property type="component" value="Chromosome"/>
</dbReference>
<evidence type="ECO:0000256" key="3">
    <source>
        <dbReference type="ARBA" id="ARBA00022692"/>
    </source>
</evidence>
<evidence type="ECO:0000256" key="6">
    <source>
        <dbReference type="SAM" id="Phobius"/>
    </source>
</evidence>
<keyword evidence="5 6" id="KW-0472">Membrane</keyword>
<evidence type="ECO:0000256" key="4">
    <source>
        <dbReference type="ARBA" id="ARBA00022989"/>
    </source>
</evidence>
<keyword evidence="4 6" id="KW-1133">Transmembrane helix</keyword>
<feature type="transmembrane region" description="Helical" evidence="6">
    <location>
        <begin position="49"/>
        <end position="75"/>
    </location>
</feature>
<accession>A0A7H8QD32</accession>
<keyword evidence="3 6" id="KW-0812">Transmembrane</keyword>
<name>A0A7H8QD32_9BACL</name>
<dbReference type="AlphaFoldDB" id="A0A7H8QD32"/>
<protein>
    <submittedName>
        <fullName evidence="7">YihY/virulence factor BrkB family protein</fullName>
    </submittedName>
</protein>
<keyword evidence="8" id="KW-1185">Reference proteome</keyword>
<dbReference type="EMBL" id="CP051177">
    <property type="protein sequence ID" value="QKX51315.1"/>
    <property type="molecule type" value="Genomic_DNA"/>
</dbReference>
<sequence length="321" mass="35851">MPIETKNKGHLSEPEERLHNLAVSHDVTTGKGFLKEVFKRINDIDVLGLGAQLAFFFLLSIFPLLIFVITLLPYLNISEDQVYSFLEEVAPGEVYVLIQETLTEILTKQNGGLLSFGIIATIWSASLGMDALIKSLNFSYGVEENRPLLIARGMSILSTILMIFILIVALVLPIFGRQVGLIIFTFLGLEEGFLELWGTIRFTIPSLIIFVVCAVIYWIAPNIRLNVKSVIVGAGFTAIGWIVISYVFSIYINNFANFSATYGSIGGIIVLMLWLYLSAMLLLVGGQINAVMQGRSDMIATKKKKRRRLLRLKRKKTIRAK</sequence>
<gene>
    <name evidence="7" type="ORF">HF394_12325</name>
</gene>
<feature type="transmembrane region" description="Helical" evidence="6">
    <location>
        <begin position="264"/>
        <end position="285"/>
    </location>
</feature>
<dbReference type="RefSeq" id="WP_051413789.1">
    <property type="nucleotide sequence ID" value="NZ_CP051177.1"/>
</dbReference>
<feature type="transmembrane region" description="Helical" evidence="6">
    <location>
        <begin position="113"/>
        <end position="133"/>
    </location>
</feature>
<reference evidence="7 8" key="1">
    <citation type="submission" date="2020-04" db="EMBL/GenBank/DDBJ databases">
        <authorList>
            <person name="Pajer P."/>
            <person name="Broz P."/>
        </authorList>
    </citation>
    <scope>NUCLEOTIDE SEQUENCE [LARGE SCALE GENOMIC DNA]</scope>
    <source>
        <strain evidence="8">NRL-ATB46093</strain>
    </source>
</reference>
<dbReference type="GO" id="GO:0005886">
    <property type="term" value="C:plasma membrane"/>
    <property type="evidence" value="ECO:0007669"/>
    <property type="project" value="UniProtKB-SubCell"/>
</dbReference>
<dbReference type="PANTHER" id="PTHR30213:SF0">
    <property type="entry name" value="UPF0761 MEMBRANE PROTEIN YIHY"/>
    <property type="match status" value="1"/>
</dbReference>
<dbReference type="Pfam" id="PF03631">
    <property type="entry name" value="Virul_fac_BrkB"/>
    <property type="match status" value="1"/>
</dbReference>